<sequence length="320" mass="35168">MIGVFLDQATVHPEDIDFSPLENVLSQWSYYPITASDKEVIDRIKHADVVITNKVVLTDFILSQAKHLKLICIAATGTNNIALETAYNLGIPVCNVPNYCTASVTEHVFTLILALTKRLNPLIQAVVHGAWQKSPHFTLLDFPCRELKGKTLGIIGYGELGKSVARVAQAFGMNILIAQRANSPVQRDRIPLKNLLPQVDILSLHCPLTPDTQGLINKETLGLMRSNALLINTARGGIVDEAALVHALRNGKLGGAGIDVLSQEPPKDNHPLLAPDIPNLILTPHVAWNSREARQNLIYQVADNIQNFLMRAPKNIVNKY</sequence>
<organism evidence="7 8">
    <name type="scientific">Candidatus Nitrosacidococcus tergens</name>
    <dbReference type="NCBI Taxonomy" id="553981"/>
    <lineage>
        <taxon>Bacteria</taxon>
        <taxon>Pseudomonadati</taxon>
        <taxon>Pseudomonadota</taxon>
        <taxon>Gammaproteobacteria</taxon>
        <taxon>Chromatiales</taxon>
        <taxon>Chromatiaceae</taxon>
        <taxon>Candidatus Nitrosacidococcus</taxon>
    </lineage>
</organism>
<dbReference type="InterPro" id="IPR036291">
    <property type="entry name" value="NAD(P)-bd_dom_sf"/>
</dbReference>
<dbReference type="InterPro" id="IPR006139">
    <property type="entry name" value="D-isomer_2_OHA_DH_cat_dom"/>
</dbReference>
<evidence type="ECO:0000259" key="5">
    <source>
        <dbReference type="Pfam" id="PF00389"/>
    </source>
</evidence>
<dbReference type="InterPro" id="IPR006140">
    <property type="entry name" value="D-isomer_DH_NAD-bd"/>
</dbReference>
<dbReference type="EMBL" id="LR778175">
    <property type="protein sequence ID" value="CAB1274940.1"/>
    <property type="molecule type" value="Genomic_DNA"/>
</dbReference>
<keyword evidence="3" id="KW-0520">NAD</keyword>
<dbReference type="Proteomes" id="UP000516072">
    <property type="component" value="Chromosome"/>
</dbReference>
<protein>
    <submittedName>
        <fullName evidence="7">Glycerate dehydrogenase</fullName>
        <ecNumber evidence="7">1.1.1.29</ecNumber>
    </submittedName>
</protein>
<evidence type="ECO:0000313" key="7">
    <source>
        <dbReference type="EMBL" id="CAB1274940.1"/>
    </source>
</evidence>
<evidence type="ECO:0000313" key="8">
    <source>
        <dbReference type="Proteomes" id="UP000516072"/>
    </source>
</evidence>
<keyword evidence="8" id="KW-1185">Reference proteome</keyword>
<dbReference type="InterPro" id="IPR050418">
    <property type="entry name" value="D-iso_2-hydroxyacid_DH_PdxB"/>
</dbReference>
<evidence type="ECO:0000256" key="1">
    <source>
        <dbReference type="ARBA" id="ARBA00005854"/>
    </source>
</evidence>
<name>A0A7G1Q8D5_9GAMM</name>
<dbReference type="PANTHER" id="PTHR43761">
    <property type="entry name" value="D-ISOMER SPECIFIC 2-HYDROXYACID DEHYDROGENASE FAMILY PROTEIN (AFU_ORTHOLOGUE AFUA_1G13630)"/>
    <property type="match status" value="1"/>
</dbReference>
<dbReference type="CDD" id="cd12162">
    <property type="entry name" value="2-Hacid_dh_4"/>
    <property type="match status" value="1"/>
</dbReference>
<dbReference type="FunFam" id="3.40.50.720:FF:000203">
    <property type="entry name" value="D-3-phosphoglycerate dehydrogenase (SerA)"/>
    <property type="match status" value="1"/>
</dbReference>
<dbReference type="Pfam" id="PF00389">
    <property type="entry name" value="2-Hacid_dh"/>
    <property type="match status" value="1"/>
</dbReference>
<dbReference type="Pfam" id="PF02826">
    <property type="entry name" value="2-Hacid_dh_C"/>
    <property type="match status" value="1"/>
</dbReference>
<dbReference type="KEGG" id="ntg:NSCAC_0419"/>
<proteinExistence type="inferred from homology"/>
<dbReference type="RefSeq" id="WP_197744777.1">
    <property type="nucleotide sequence ID" value="NZ_LR778175.1"/>
</dbReference>
<dbReference type="SUPFAM" id="SSF51735">
    <property type="entry name" value="NAD(P)-binding Rossmann-fold domains"/>
    <property type="match status" value="1"/>
</dbReference>
<keyword evidence="2 4" id="KW-0560">Oxidoreductase</keyword>
<feature type="domain" description="D-isomer specific 2-hydroxyacid dehydrogenase NAD-binding" evidence="6">
    <location>
        <begin position="109"/>
        <end position="287"/>
    </location>
</feature>
<dbReference type="GO" id="GO:0051287">
    <property type="term" value="F:NAD binding"/>
    <property type="evidence" value="ECO:0007669"/>
    <property type="project" value="InterPro"/>
</dbReference>
<gene>
    <name evidence="7" type="primary">hprA</name>
    <name evidence="7" type="ORF">NSCAC_0419</name>
</gene>
<dbReference type="Gene3D" id="3.40.50.720">
    <property type="entry name" value="NAD(P)-binding Rossmann-like Domain"/>
    <property type="match status" value="2"/>
</dbReference>
<evidence type="ECO:0000256" key="2">
    <source>
        <dbReference type="ARBA" id="ARBA00023002"/>
    </source>
</evidence>
<comment type="similarity">
    <text evidence="1 4">Belongs to the D-isomer specific 2-hydroxyacid dehydrogenase family.</text>
</comment>
<dbReference type="GO" id="GO:0008465">
    <property type="term" value="F:hydroxypyruvate reductase (NADH) activity"/>
    <property type="evidence" value="ECO:0007669"/>
    <property type="project" value="UniProtKB-EC"/>
</dbReference>
<dbReference type="AlphaFoldDB" id="A0A7G1Q8D5"/>
<dbReference type="NCBIfam" id="NF005069">
    <property type="entry name" value="PRK06487.1"/>
    <property type="match status" value="1"/>
</dbReference>
<dbReference type="PROSITE" id="PS00671">
    <property type="entry name" value="D_2_HYDROXYACID_DH_3"/>
    <property type="match status" value="1"/>
</dbReference>
<reference evidence="7 8" key="1">
    <citation type="submission" date="2020-03" db="EMBL/GenBank/DDBJ databases">
        <authorList>
            <person name="Picone N."/>
        </authorList>
    </citation>
    <scope>NUCLEOTIDE SEQUENCE [LARGE SCALE GENOMIC DNA]</scope>
    <source>
        <strain evidence="7">NSCAC1</strain>
    </source>
</reference>
<evidence type="ECO:0000259" key="6">
    <source>
        <dbReference type="Pfam" id="PF02826"/>
    </source>
</evidence>
<feature type="domain" description="D-isomer specific 2-hydroxyacid dehydrogenase catalytic" evidence="5">
    <location>
        <begin position="27"/>
        <end position="318"/>
    </location>
</feature>
<dbReference type="EC" id="1.1.1.29" evidence="7"/>
<dbReference type="SUPFAM" id="SSF52283">
    <property type="entry name" value="Formate/glycerate dehydrogenase catalytic domain-like"/>
    <property type="match status" value="1"/>
</dbReference>
<evidence type="ECO:0000256" key="4">
    <source>
        <dbReference type="RuleBase" id="RU003719"/>
    </source>
</evidence>
<evidence type="ECO:0000256" key="3">
    <source>
        <dbReference type="ARBA" id="ARBA00023027"/>
    </source>
</evidence>
<dbReference type="PANTHER" id="PTHR43761:SF1">
    <property type="entry name" value="D-ISOMER SPECIFIC 2-HYDROXYACID DEHYDROGENASE CATALYTIC DOMAIN-CONTAINING PROTEIN-RELATED"/>
    <property type="match status" value="1"/>
</dbReference>
<accession>A0A7G1Q8D5</accession>
<dbReference type="InterPro" id="IPR029753">
    <property type="entry name" value="D-isomer_DH_CS"/>
</dbReference>